<comment type="caution">
    <text evidence="2">The sequence shown here is derived from an EMBL/GenBank/DDBJ whole genome shotgun (WGS) entry which is preliminary data.</text>
</comment>
<dbReference type="Pfam" id="PF13649">
    <property type="entry name" value="Methyltransf_25"/>
    <property type="match status" value="1"/>
</dbReference>
<accession>A0A7C2JZI5</accession>
<evidence type="ECO:0000259" key="1">
    <source>
        <dbReference type="Pfam" id="PF13649"/>
    </source>
</evidence>
<dbReference type="InterPro" id="IPR050447">
    <property type="entry name" value="Erg6_SMT_methyltransf"/>
</dbReference>
<organism evidence="2">
    <name type="scientific">Schlesneria paludicola</name>
    <dbReference type="NCBI Taxonomy" id="360056"/>
    <lineage>
        <taxon>Bacteria</taxon>
        <taxon>Pseudomonadati</taxon>
        <taxon>Planctomycetota</taxon>
        <taxon>Planctomycetia</taxon>
        <taxon>Planctomycetales</taxon>
        <taxon>Planctomycetaceae</taxon>
        <taxon>Schlesneria</taxon>
    </lineage>
</organism>
<keyword evidence="2" id="KW-0808">Transferase</keyword>
<dbReference type="PANTHER" id="PTHR44068">
    <property type="entry name" value="ZGC:194242"/>
    <property type="match status" value="1"/>
</dbReference>
<dbReference type="SUPFAM" id="SSF53335">
    <property type="entry name" value="S-adenosyl-L-methionine-dependent methyltransferases"/>
    <property type="match status" value="1"/>
</dbReference>
<name>A0A7C2JZI5_9PLAN</name>
<dbReference type="Gene3D" id="3.40.50.150">
    <property type="entry name" value="Vaccinia Virus protein VP39"/>
    <property type="match status" value="1"/>
</dbReference>
<dbReference type="GO" id="GO:0008168">
    <property type="term" value="F:methyltransferase activity"/>
    <property type="evidence" value="ECO:0007669"/>
    <property type="project" value="UniProtKB-KW"/>
</dbReference>
<dbReference type="CDD" id="cd02440">
    <property type="entry name" value="AdoMet_MTases"/>
    <property type="match status" value="1"/>
</dbReference>
<gene>
    <name evidence="2" type="ORF">ENQ76_13970</name>
</gene>
<proteinExistence type="predicted"/>
<keyword evidence="2" id="KW-0489">Methyltransferase</keyword>
<dbReference type="PANTHER" id="PTHR44068:SF11">
    <property type="entry name" value="GERANYL DIPHOSPHATE 2-C-METHYLTRANSFERASE"/>
    <property type="match status" value="1"/>
</dbReference>
<sequence>MAGVSGGANPLWLSEWLAEGLDLRPGMRVLDLGCGRALSSIFLHREFGVQVWAADLWFSADENLRRIRDAGVEAGVFPLHLDARSLPFAAGFFDAIVSIDSYFYYGTDDHYLGQLARYLKPGGQLGIAGAGLMTEIDGPLPLHLQAWWTPDVWCLHSAAWWRRHWERTGFVTVEQADTLPDGWRLWRHWVETVAPDNGLELDTLAADAGRTLGYVRAIARRTELPAPDVVTSVPMEYRPTPLLRDDSGR</sequence>
<reference evidence="2" key="1">
    <citation type="journal article" date="2020" name="mSystems">
        <title>Genome- and Community-Level Interaction Insights into Carbon Utilization and Element Cycling Functions of Hydrothermarchaeota in Hydrothermal Sediment.</title>
        <authorList>
            <person name="Zhou Z."/>
            <person name="Liu Y."/>
            <person name="Xu W."/>
            <person name="Pan J."/>
            <person name="Luo Z.H."/>
            <person name="Li M."/>
        </authorList>
    </citation>
    <scope>NUCLEOTIDE SEQUENCE [LARGE SCALE GENOMIC DNA]</scope>
    <source>
        <strain evidence="2">SpSt-339</strain>
    </source>
</reference>
<feature type="domain" description="Methyltransferase" evidence="1">
    <location>
        <begin position="29"/>
        <end position="123"/>
    </location>
</feature>
<dbReference type="AlphaFoldDB" id="A0A7C2JZI5"/>
<dbReference type="EMBL" id="DSOK01000384">
    <property type="protein sequence ID" value="HEN16564.1"/>
    <property type="molecule type" value="Genomic_DNA"/>
</dbReference>
<protein>
    <submittedName>
        <fullName evidence="2">Methyltransferase domain-containing protein</fullName>
    </submittedName>
</protein>
<evidence type="ECO:0000313" key="2">
    <source>
        <dbReference type="EMBL" id="HEN16564.1"/>
    </source>
</evidence>
<dbReference type="InterPro" id="IPR041698">
    <property type="entry name" value="Methyltransf_25"/>
</dbReference>
<dbReference type="GO" id="GO:0032259">
    <property type="term" value="P:methylation"/>
    <property type="evidence" value="ECO:0007669"/>
    <property type="project" value="UniProtKB-KW"/>
</dbReference>
<dbReference type="InterPro" id="IPR029063">
    <property type="entry name" value="SAM-dependent_MTases_sf"/>
</dbReference>